<feature type="transmembrane region" description="Helical" evidence="2">
    <location>
        <begin position="174"/>
        <end position="195"/>
    </location>
</feature>
<feature type="transmembrane region" description="Helical" evidence="2">
    <location>
        <begin position="300"/>
        <end position="322"/>
    </location>
</feature>
<feature type="transmembrane region" description="Helical" evidence="2">
    <location>
        <begin position="202"/>
        <end position="224"/>
    </location>
</feature>
<sequence>MWTPESHEAALLVAMGALIAWGSWSNTVKLAQVSWTRFYPAYVVGAVLAAVVLGATLGGPIGGGSMSPSSTNTTTAATTTSPSPGTGAGASIPSNLSQRLLMLSSLSSSSSSSSSSSLLSTDDGSGGSASGGPSTWHSLGNAGGKQVAMALGAGVVFNVANMLLTWAITVCGMATAFPLGIGTALVVGTSFNYSLEPKGKPGMIAGGCGLALAAVAAMGVAHGLHQRIRGGSDERHTDDEAGRPLLVNGRGAGSPPRQTEMGLGRQVALCVAAGVLMGLWSPLSVASMSGAHGLTTYGTMVLYVMGMAGSSLVLVPICVRLVGSNSDGGNDEAEASAWRVHAWGMLGGMVWCCGTWASLVSGKKLGYGTANVGHCGVARV</sequence>
<name>A0A0L0DXD4_THETB</name>
<feature type="transmembrane region" description="Helical" evidence="2">
    <location>
        <begin position="342"/>
        <end position="360"/>
    </location>
</feature>
<accession>A0A0L0DXD4</accession>
<feature type="region of interest" description="Disordered" evidence="1">
    <location>
        <begin position="109"/>
        <end position="137"/>
    </location>
</feature>
<keyword evidence="2" id="KW-0812">Transmembrane</keyword>
<dbReference type="Proteomes" id="UP000054408">
    <property type="component" value="Unassembled WGS sequence"/>
</dbReference>
<evidence type="ECO:0000256" key="1">
    <source>
        <dbReference type="SAM" id="MobiDB-lite"/>
    </source>
</evidence>
<gene>
    <name evidence="3" type="ORF">AMSG_11436</name>
</gene>
<feature type="compositionally biased region" description="Basic and acidic residues" evidence="1">
    <location>
        <begin position="230"/>
        <end position="242"/>
    </location>
</feature>
<evidence type="ECO:0000256" key="2">
    <source>
        <dbReference type="SAM" id="Phobius"/>
    </source>
</evidence>
<feature type="region of interest" description="Disordered" evidence="1">
    <location>
        <begin position="229"/>
        <end position="258"/>
    </location>
</feature>
<dbReference type="EMBL" id="GL349512">
    <property type="protein sequence ID" value="KNC56193.1"/>
    <property type="molecule type" value="Genomic_DNA"/>
</dbReference>
<feature type="transmembrane region" description="Helical" evidence="2">
    <location>
        <begin position="147"/>
        <end position="168"/>
    </location>
</feature>
<keyword evidence="2" id="KW-0472">Membrane</keyword>
<keyword evidence="4" id="KW-1185">Reference proteome</keyword>
<dbReference type="AlphaFoldDB" id="A0A0L0DXD4"/>
<feature type="transmembrane region" description="Helical" evidence="2">
    <location>
        <begin position="41"/>
        <end position="61"/>
    </location>
</feature>
<feature type="region of interest" description="Disordered" evidence="1">
    <location>
        <begin position="64"/>
        <end position="89"/>
    </location>
</feature>
<dbReference type="OrthoDB" id="419701at2759"/>
<keyword evidence="2" id="KW-1133">Transmembrane helix</keyword>
<dbReference type="GeneID" id="25569397"/>
<reference evidence="3 4" key="1">
    <citation type="submission" date="2010-05" db="EMBL/GenBank/DDBJ databases">
        <title>The Genome Sequence of Thecamonas trahens ATCC 50062.</title>
        <authorList>
            <consortium name="The Broad Institute Genome Sequencing Platform"/>
            <person name="Russ C."/>
            <person name="Cuomo C."/>
            <person name="Shea T."/>
            <person name="Young S.K."/>
            <person name="Zeng Q."/>
            <person name="Koehrsen M."/>
            <person name="Haas B."/>
            <person name="Borodovsky M."/>
            <person name="Guigo R."/>
            <person name="Alvarado L."/>
            <person name="Berlin A."/>
            <person name="Bochicchio J."/>
            <person name="Borenstein D."/>
            <person name="Chapman S."/>
            <person name="Chen Z."/>
            <person name="Freedman E."/>
            <person name="Gellesch M."/>
            <person name="Goldberg J."/>
            <person name="Griggs A."/>
            <person name="Gujja S."/>
            <person name="Heilman E."/>
            <person name="Heiman D."/>
            <person name="Hepburn T."/>
            <person name="Howarth C."/>
            <person name="Jen D."/>
            <person name="Larson L."/>
            <person name="Mehta T."/>
            <person name="Park D."/>
            <person name="Pearson M."/>
            <person name="Roberts A."/>
            <person name="Saif S."/>
            <person name="Shenoy N."/>
            <person name="Sisk P."/>
            <person name="Stolte C."/>
            <person name="Sykes S."/>
            <person name="Thomson T."/>
            <person name="Walk T."/>
            <person name="White J."/>
            <person name="Yandava C."/>
            <person name="Burger G."/>
            <person name="Gray M.W."/>
            <person name="Holland P.W.H."/>
            <person name="King N."/>
            <person name="Lang F.B.F."/>
            <person name="Roger A.J."/>
            <person name="Ruiz-Trillo I."/>
            <person name="Lander E."/>
            <person name="Nusbaum C."/>
        </authorList>
    </citation>
    <scope>NUCLEOTIDE SEQUENCE [LARGE SCALE GENOMIC DNA]</scope>
    <source>
        <strain evidence="3 4">ATCC 50062</strain>
    </source>
</reference>
<evidence type="ECO:0000313" key="3">
    <source>
        <dbReference type="EMBL" id="KNC56193.1"/>
    </source>
</evidence>
<dbReference type="RefSeq" id="XP_013752683.1">
    <property type="nucleotide sequence ID" value="XM_013897229.1"/>
</dbReference>
<feature type="transmembrane region" description="Helical" evidence="2">
    <location>
        <begin position="266"/>
        <end position="288"/>
    </location>
</feature>
<proteinExistence type="predicted"/>
<feature type="compositionally biased region" description="Low complexity" evidence="1">
    <location>
        <begin position="66"/>
        <end position="89"/>
    </location>
</feature>
<organism evidence="3 4">
    <name type="scientific">Thecamonas trahens ATCC 50062</name>
    <dbReference type="NCBI Taxonomy" id="461836"/>
    <lineage>
        <taxon>Eukaryota</taxon>
        <taxon>Apusozoa</taxon>
        <taxon>Apusomonadida</taxon>
        <taxon>Apusomonadidae</taxon>
        <taxon>Thecamonas</taxon>
    </lineage>
</organism>
<evidence type="ECO:0000313" key="4">
    <source>
        <dbReference type="Proteomes" id="UP000054408"/>
    </source>
</evidence>
<protein>
    <submittedName>
        <fullName evidence="3">Drug/metabolite transporter superfamily protein</fullName>
    </submittedName>
</protein>
<feature type="compositionally biased region" description="Low complexity" evidence="1">
    <location>
        <begin position="109"/>
        <end position="123"/>
    </location>
</feature>